<evidence type="ECO:0000256" key="3">
    <source>
        <dbReference type="SAM" id="MobiDB-lite"/>
    </source>
</evidence>
<evidence type="ECO:0000313" key="5">
    <source>
        <dbReference type="EMBL" id="CUP54692.1"/>
    </source>
</evidence>
<evidence type="ECO:0000313" key="9">
    <source>
        <dbReference type="Proteomes" id="UP000196386"/>
    </source>
</evidence>
<feature type="compositionally biased region" description="Polar residues" evidence="3">
    <location>
        <begin position="31"/>
        <end position="42"/>
    </location>
</feature>
<protein>
    <submittedName>
        <fullName evidence="5">Internalin-A</fullName>
    </submittedName>
</protein>
<evidence type="ECO:0000313" key="8">
    <source>
        <dbReference type="Proteomes" id="UP000095765"/>
    </source>
</evidence>
<dbReference type="InterPro" id="IPR032675">
    <property type="entry name" value="LRR_dom_sf"/>
</dbReference>
<dbReference type="InterPro" id="IPR025875">
    <property type="entry name" value="Leu-rich_rpt_4"/>
</dbReference>
<dbReference type="PANTHER" id="PTHR46652">
    <property type="entry name" value="LEUCINE-RICH REPEAT AND IQ DOMAIN-CONTAINING PROTEIN 1-RELATED"/>
    <property type="match status" value="1"/>
</dbReference>
<dbReference type="InterPro" id="IPR050836">
    <property type="entry name" value="SDS22/Internalin_LRR"/>
</dbReference>
<evidence type="ECO:0000313" key="7">
    <source>
        <dbReference type="EMBL" id="RGE70052.1"/>
    </source>
</evidence>
<dbReference type="Proteomes" id="UP000196386">
    <property type="component" value="Unassembled WGS sequence"/>
</dbReference>
<dbReference type="Proteomes" id="UP000260828">
    <property type="component" value="Unassembled WGS sequence"/>
</dbReference>
<organism evidence="5 8">
    <name type="scientific">Anaerotruncus colihominis</name>
    <dbReference type="NCBI Taxonomy" id="169435"/>
    <lineage>
        <taxon>Bacteria</taxon>
        <taxon>Bacillati</taxon>
        <taxon>Bacillota</taxon>
        <taxon>Clostridia</taxon>
        <taxon>Eubacteriales</taxon>
        <taxon>Oscillospiraceae</taxon>
        <taxon>Anaerotruncus</taxon>
    </lineage>
</organism>
<dbReference type="EMBL" id="QVME01000001">
    <property type="protein sequence ID" value="RGE70052.1"/>
    <property type="molecule type" value="Genomic_DNA"/>
</dbReference>
<feature type="region of interest" description="Disordered" evidence="3">
    <location>
        <begin position="31"/>
        <end position="56"/>
    </location>
</feature>
<dbReference type="PANTHER" id="PTHR46652:SF3">
    <property type="entry name" value="LEUCINE-RICH REPEAT-CONTAINING PROTEIN 9"/>
    <property type="match status" value="1"/>
</dbReference>
<name>A0A174P0X4_9FIRM</name>
<dbReference type="Pfam" id="PF12799">
    <property type="entry name" value="LRR_4"/>
    <property type="match status" value="1"/>
</dbReference>
<dbReference type="SMART" id="SM00365">
    <property type="entry name" value="LRR_SD22"/>
    <property type="match status" value="2"/>
</dbReference>
<dbReference type="Proteomes" id="UP000095765">
    <property type="component" value="Unassembled WGS sequence"/>
</dbReference>
<dbReference type="PROSITE" id="PS51450">
    <property type="entry name" value="LRR"/>
    <property type="match status" value="1"/>
</dbReference>
<dbReference type="SUPFAM" id="SSF52058">
    <property type="entry name" value="L domain-like"/>
    <property type="match status" value="2"/>
</dbReference>
<sequence length="642" mass="70754">MKVKCPNCGKRNDTDRDEFCTRCGCVLYSGASSRTHSESSPQQPCPGGNSDARPVPPPRSGAAVGLIVFIAVVVLLGLMLIIRIGFQEMLGTSSSGASEIEAPWTQTPKHEQTAQGKLEQLRAEYEENGGLTDPILSQAVSMFFNKPANEISFDELGRIRGLRVTNELLNPFTDDWTIRNERILIGLSLAEPAQDEYSVNPGEVYASTYSWFQLDKDITDWLSVGELQMFQGLKDLMINGASYEPSEVMQLPNLERLTLGQAYEFANFSVFSRMPNLRELTLDGSIESLDGVEQLHLRKLGLRSTDISDFSALSALDDLEELELNYNEYLYDLDFLAGMDSLRALSIGDQEELDFSALNDTPQLERLSIEDSEIKRMQFLSGMTGLKSFISRDNDALLELPELSGCTMLEELTLDADELKSIPSLSDLPNLRVLNLLNADDLSALTGAVSLEEIGLYYCQGDFSVLGTLPNVWSLSGTGYAIGNSGLTFLPSMTNLRALTLNRVELWNGTENIYKLPNLALLDLSGCTIGGDFRGIANLTNLHSLAMDEVKLVANVDVWSDGFFTSIDYDDLTVQDMMPFVGQLSNLTYLSAGGNELTDLSFVEGMTSLTYLDVSDNYITDLSPLEGLEHLEVAFTQENPVL</sequence>
<keyword evidence="4" id="KW-0472">Membrane</keyword>
<proteinExistence type="predicted"/>
<dbReference type="RefSeq" id="WP_055244555.1">
    <property type="nucleotide sequence ID" value="NZ_CABIWA010000003.1"/>
</dbReference>
<evidence type="ECO:0000313" key="10">
    <source>
        <dbReference type="Proteomes" id="UP000260828"/>
    </source>
</evidence>
<reference evidence="6" key="3">
    <citation type="journal article" date="2018" name="BMC Genomics">
        <title>Whole genome sequencing and function prediction of 133 gut anaerobes isolated from chicken caecum in pure cultures.</title>
        <authorList>
            <person name="Medvecky M."/>
            <person name="Cejkova D."/>
            <person name="Polansky O."/>
            <person name="Karasova D."/>
            <person name="Kubasova T."/>
            <person name="Cizek A."/>
            <person name="Rychlik I."/>
        </authorList>
    </citation>
    <scope>NUCLEOTIDE SEQUENCE</scope>
    <source>
        <strain evidence="6">An175</strain>
    </source>
</reference>
<keyword evidence="1" id="KW-0433">Leucine-rich repeat</keyword>
<feature type="transmembrane region" description="Helical" evidence="4">
    <location>
        <begin position="63"/>
        <end position="86"/>
    </location>
</feature>
<evidence type="ECO:0000313" key="6">
    <source>
        <dbReference type="EMBL" id="OUP67634.1"/>
    </source>
</evidence>
<keyword evidence="4" id="KW-1133">Transmembrane helix</keyword>
<dbReference type="InterPro" id="IPR001611">
    <property type="entry name" value="Leu-rich_rpt"/>
</dbReference>
<accession>A0A174P0X4</accession>
<dbReference type="EMBL" id="NFKP01000029">
    <property type="protein sequence ID" value="OUP67634.1"/>
    <property type="molecule type" value="Genomic_DNA"/>
</dbReference>
<dbReference type="OrthoDB" id="1880473at2"/>
<reference evidence="9" key="2">
    <citation type="submission" date="2017-04" db="EMBL/GenBank/DDBJ databases">
        <title>Function of individual gut microbiota members based on whole genome sequencing of pure cultures obtained from chicken caecum.</title>
        <authorList>
            <person name="Medvecky M."/>
            <person name="Cejkova D."/>
            <person name="Polansky O."/>
            <person name="Karasova D."/>
            <person name="Kubasova T."/>
            <person name="Cizek A."/>
            <person name="Rychlik I."/>
        </authorList>
    </citation>
    <scope>NUCLEOTIDE SEQUENCE [LARGE SCALE GENOMIC DNA]</scope>
    <source>
        <strain evidence="9">An175</strain>
    </source>
</reference>
<dbReference type="AlphaFoldDB" id="A0A174P0X4"/>
<evidence type="ECO:0000256" key="2">
    <source>
        <dbReference type="ARBA" id="ARBA00022737"/>
    </source>
</evidence>
<evidence type="ECO:0000256" key="4">
    <source>
        <dbReference type="SAM" id="Phobius"/>
    </source>
</evidence>
<gene>
    <name evidence="5" type="primary">inlA</name>
    <name evidence="6" type="ORF">B5F11_17185</name>
    <name evidence="7" type="ORF">DXC40_03045</name>
    <name evidence="5" type="ORF">ERS852551_01150</name>
</gene>
<dbReference type="Gene3D" id="3.80.10.10">
    <property type="entry name" value="Ribonuclease Inhibitor"/>
    <property type="match status" value="3"/>
</dbReference>
<reference evidence="7 10" key="4">
    <citation type="submission" date="2018-08" db="EMBL/GenBank/DDBJ databases">
        <title>A genome reference for cultivated species of the human gut microbiota.</title>
        <authorList>
            <person name="Zou Y."/>
            <person name="Xue W."/>
            <person name="Luo G."/>
        </authorList>
    </citation>
    <scope>NUCLEOTIDE SEQUENCE [LARGE SCALE GENOMIC DNA]</scope>
    <source>
        <strain evidence="7 10">TF05-12AC</strain>
    </source>
</reference>
<keyword evidence="4" id="KW-0812">Transmembrane</keyword>
<keyword evidence="2" id="KW-0677">Repeat</keyword>
<reference evidence="5 8" key="1">
    <citation type="submission" date="2015-09" db="EMBL/GenBank/DDBJ databases">
        <authorList>
            <consortium name="Pathogen Informatics"/>
        </authorList>
    </citation>
    <scope>NUCLEOTIDE SEQUENCE [LARGE SCALE GENOMIC DNA]</scope>
    <source>
        <strain evidence="5 8">2789STDY5834939</strain>
    </source>
</reference>
<dbReference type="EMBL" id="CZBE01000006">
    <property type="protein sequence ID" value="CUP54692.1"/>
    <property type="molecule type" value="Genomic_DNA"/>
</dbReference>
<evidence type="ECO:0000256" key="1">
    <source>
        <dbReference type="ARBA" id="ARBA00022614"/>
    </source>
</evidence>